<protein>
    <submittedName>
        <fullName evidence="2">Uncharacterized protein</fullName>
    </submittedName>
</protein>
<dbReference type="AlphaFoldDB" id="A0A6J8DJT0"/>
<reference evidence="2 3" key="1">
    <citation type="submission" date="2020-06" db="EMBL/GenBank/DDBJ databases">
        <authorList>
            <person name="Li R."/>
            <person name="Bekaert M."/>
        </authorList>
    </citation>
    <scope>NUCLEOTIDE SEQUENCE [LARGE SCALE GENOMIC DNA]</scope>
    <source>
        <strain evidence="3">wild</strain>
    </source>
</reference>
<evidence type="ECO:0000313" key="2">
    <source>
        <dbReference type="EMBL" id="CAC5408255.1"/>
    </source>
</evidence>
<gene>
    <name evidence="2" type="ORF">MCOR_41667</name>
</gene>
<sequence length="601" mass="68799">MEQKQKIQAREINLKEMNNRIDTALQSHQATSVLTTIDNVNIHLPLEEKSDYVQMKQKFMFTVPDSLSINIGTVKRFPILKVINTFETNVPCFNNLKSLKDGTLVCISVTDAGCFMGYINEQGDKYIIKNEIYISDKSGTFTDMTVTVTEDDKIMITEVHDGIRYKGTYNKHLNILEIQNNPIKKEIVFRNGIHSFDQTILLGFEEFDLFANFKFQGAGVMVLDKNGYCSKTLWNTEKDSDIHMLQGIDKLTTNKRGDIIIIDGHNLILFDSKFKFKWTNQNLHKLVDIVTRPNGQTVVADIDSILVLSMEGDFLNSIGEEDVDKLSTVYSNQLSKFKDLKERIEQNLPGLSESVIESKATTDNYNEILQREKEMKERVSKEAANCNQELDKLVIPSKDAFMKEKQKIQLRESKLKEMYNEIDAALQSHQATCGLDGKSVNIFDSNFTTPEGLIVVTDDDWCMYYLWKEISSPVLANRRPLYNNQLSELIKKIEKSLPNFTKSVRESTATSDNYNEIKQKIIQQEKELLKKVAEEAANLINKLDKLVIQSKKAFMEEKQRIQESENKLKEIKSAVDTALQSHQATDVLATINKIDKHLPLE</sequence>
<feature type="coiled-coil region" evidence="1">
    <location>
        <begin position="522"/>
        <end position="581"/>
    </location>
</feature>
<dbReference type="Proteomes" id="UP000507470">
    <property type="component" value="Unassembled WGS sequence"/>
</dbReference>
<proteinExistence type="predicted"/>
<evidence type="ECO:0000313" key="3">
    <source>
        <dbReference type="Proteomes" id="UP000507470"/>
    </source>
</evidence>
<name>A0A6J8DJT0_MYTCO</name>
<evidence type="ECO:0000256" key="1">
    <source>
        <dbReference type="SAM" id="Coils"/>
    </source>
</evidence>
<accession>A0A6J8DJT0</accession>
<dbReference type="EMBL" id="CACVKT020007519">
    <property type="protein sequence ID" value="CAC5408255.1"/>
    <property type="molecule type" value="Genomic_DNA"/>
</dbReference>
<organism evidence="2 3">
    <name type="scientific">Mytilus coruscus</name>
    <name type="common">Sea mussel</name>
    <dbReference type="NCBI Taxonomy" id="42192"/>
    <lineage>
        <taxon>Eukaryota</taxon>
        <taxon>Metazoa</taxon>
        <taxon>Spiralia</taxon>
        <taxon>Lophotrochozoa</taxon>
        <taxon>Mollusca</taxon>
        <taxon>Bivalvia</taxon>
        <taxon>Autobranchia</taxon>
        <taxon>Pteriomorphia</taxon>
        <taxon>Mytilida</taxon>
        <taxon>Mytiloidea</taxon>
        <taxon>Mytilidae</taxon>
        <taxon>Mytilinae</taxon>
        <taxon>Mytilus</taxon>
    </lineage>
</organism>
<keyword evidence="1" id="KW-0175">Coiled coil</keyword>
<keyword evidence="3" id="KW-1185">Reference proteome</keyword>